<keyword evidence="3" id="KW-1185">Reference proteome</keyword>
<feature type="transmembrane region" description="Helical" evidence="1">
    <location>
        <begin position="181"/>
        <end position="213"/>
    </location>
</feature>
<evidence type="ECO:0000256" key="1">
    <source>
        <dbReference type="SAM" id="Phobius"/>
    </source>
</evidence>
<evidence type="ECO:0000313" key="3">
    <source>
        <dbReference type="Proteomes" id="UP001642540"/>
    </source>
</evidence>
<dbReference type="EMBL" id="CAXLJM020000017">
    <property type="protein sequence ID" value="CAL8083992.1"/>
    <property type="molecule type" value="Genomic_DNA"/>
</dbReference>
<feature type="transmembrane region" description="Helical" evidence="1">
    <location>
        <begin position="309"/>
        <end position="331"/>
    </location>
</feature>
<evidence type="ECO:0008006" key="4">
    <source>
        <dbReference type="Google" id="ProtNLM"/>
    </source>
</evidence>
<keyword evidence="1" id="KW-1133">Transmembrane helix</keyword>
<accession>A0ABP1PZR2</accession>
<name>A0ABP1PZR2_9HEXA</name>
<evidence type="ECO:0000313" key="2">
    <source>
        <dbReference type="EMBL" id="CAL8083992.1"/>
    </source>
</evidence>
<organism evidence="2 3">
    <name type="scientific">Orchesella dallaii</name>
    <dbReference type="NCBI Taxonomy" id="48710"/>
    <lineage>
        <taxon>Eukaryota</taxon>
        <taxon>Metazoa</taxon>
        <taxon>Ecdysozoa</taxon>
        <taxon>Arthropoda</taxon>
        <taxon>Hexapoda</taxon>
        <taxon>Collembola</taxon>
        <taxon>Entomobryomorpha</taxon>
        <taxon>Entomobryoidea</taxon>
        <taxon>Orchesellidae</taxon>
        <taxon>Orchesellinae</taxon>
        <taxon>Orchesella</taxon>
    </lineage>
</organism>
<feature type="transmembrane region" description="Helical" evidence="1">
    <location>
        <begin position="43"/>
        <end position="62"/>
    </location>
</feature>
<comment type="caution">
    <text evidence="2">The sequence shown here is derived from an EMBL/GenBank/DDBJ whole genome shotgun (WGS) entry which is preliminary data.</text>
</comment>
<sequence length="430" mass="49380">MGFGEAFLNLQLVCQRIFETPFYYSREKNILVANANLRSRWKMLIWTLTKWGILTLVLHSVYRGGNLFLNSDKNAPLNPEQAFVHVTIFAAGLQTLASIYTMERHPSDFTYVASQLLKLGKMHWQGWPSSERLPDIQELVGYGLASSCMSTIGFVCLYPLLRSYDPINYELNEVIPEVPRRLFATCIYGFLTFHSAIICSLFIGVILAACHVFEKETEKNKYRSMGTQPENKDNQLECLVQEILFYVFLSLDRLLGRNKSSTTVHPLEEVVAVNQCASLEEEPVNEQYKRSLRRHRELRLLMEASNKNVQVFIPTMATVGILLCTIFTYTLLTMYNKEEFRLLFPPIALFLVCVNILILFFCHHASLPLIYTEETIHFWKGVLIGKLEGRQVKSMQPFGFTLGAFFHAKRETALKMNDIILNNTITLLLS</sequence>
<proteinExistence type="predicted"/>
<dbReference type="Proteomes" id="UP001642540">
    <property type="component" value="Unassembled WGS sequence"/>
</dbReference>
<feature type="transmembrane region" description="Helical" evidence="1">
    <location>
        <begin position="139"/>
        <end position="161"/>
    </location>
</feature>
<gene>
    <name evidence="2" type="ORF">ODALV1_LOCUS5660</name>
</gene>
<keyword evidence="1" id="KW-0812">Transmembrane</keyword>
<feature type="transmembrane region" description="Helical" evidence="1">
    <location>
        <begin position="82"/>
        <end position="100"/>
    </location>
</feature>
<keyword evidence="1" id="KW-0472">Membrane</keyword>
<feature type="transmembrane region" description="Helical" evidence="1">
    <location>
        <begin position="343"/>
        <end position="362"/>
    </location>
</feature>
<protein>
    <recommendedName>
        <fullName evidence="4">Odorant receptor</fullName>
    </recommendedName>
</protein>
<reference evidence="2 3" key="1">
    <citation type="submission" date="2024-08" db="EMBL/GenBank/DDBJ databases">
        <authorList>
            <person name="Cucini C."/>
            <person name="Frati F."/>
        </authorList>
    </citation>
    <scope>NUCLEOTIDE SEQUENCE [LARGE SCALE GENOMIC DNA]</scope>
</reference>